<dbReference type="AlphaFoldDB" id="A0A0F9M6X0"/>
<name>A0A0F9M6X0_9ZZZZ</name>
<sequence length="398" mass="41402">MPEREYDPTLQSPAERRSLLRQGVLRLRRLFVPSSQGLRIGDNFITAKDDGSGNTDPFWQRADGSESNLSDTGGGSGSMTTVKEDGTQVGGADIQILDFLGADFDITESPDKEINIVIAAAIARDSELHAEDHAARHADGAADTLAGETVKVLNLNVGSKIKQDSGGASVVWQTKDVINAAIAWQAWNGSAQETIAAMAAASAAGQTYYRLDKPALQKQTITLDANGDMVGVTGSNIFITSNAGSADTLVGIDAMPESRILFLTPTAGHDITLTHNGAPTAGSKMLINGEANVVLDQDHDFAIAIYDPTAVAWKIMVPGSGGGTHPVALATDVSGILSAANIDAAIARDAEVTADIATHAAIAVAHHAKYTDADAIAAVKRETHITLAHSVSGVAFSS</sequence>
<feature type="region of interest" description="Disordered" evidence="1">
    <location>
        <begin position="43"/>
        <end position="86"/>
    </location>
</feature>
<accession>A0A0F9M6X0</accession>
<evidence type="ECO:0000256" key="1">
    <source>
        <dbReference type="SAM" id="MobiDB-lite"/>
    </source>
</evidence>
<dbReference type="EMBL" id="LAZR01006056">
    <property type="protein sequence ID" value="KKM95066.1"/>
    <property type="molecule type" value="Genomic_DNA"/>
</dbReference>
<organism evidence="2">
    <name type="scientific">marine sediment metagenome</name>
    <dbReference type="NCBI Taxonomy" id="412755"/>
    <lineage>
        <taxon>unclassified sequences</taxon>
        <taxon>metagenomes</taxon>
        <taxon>ecological metagenomes</taxon>
    </lineage>
</organism>
<comment type="caution">
    <text evidence="2">The sequence shown here is derived from an EMBL/GenBank/DDBJ whole genome shotgun (WGS) entry which is preliminary data.</text>
</comment>
<proteinExistence type="predicted"/>
<reference evidence="2" key="1">
    <citation type="journal article" date="2015" name="Nature">
        <title>Complex archaea that bridge the gap between prokaryotes and eukaryotes.</title>
        <authorList>
            <person name="Spang A."/>
            <person name="Saw J.H."/>
            <person name="Jorgensen S.L."/>
            <person name="Zaremba-Niedzwiedzka K."/>
            <person name="Martijn J."/>
            <person name="Lind A.E."/>
            <person name="van Eijk R."/>
            <person name="Schleper C."/>
            <person name="Guy L."/>
            <person name="Ettema T.J."/>
        </authorList>
    </citation>
    <scope>NUCLEOTIDE SEQUENCE</scope>
</reference>
<protein>
    <submittedName>
        <fullName evidence="2">Uncharacterized protein</fullName>
    </submittedName>
</protein>
<evidence type="ECO:0000313" key="2">
    <source>
        <dbReference type="EMBL" id="KKM95066.1"/>
    </source>
</evidence>
<gene>
    <name evidence="2" type="ORF">LCGC14_1191930</name>
</gene>